<dbReference type="GO" id="GO:0035336">
    <property type="term" value="P:long-chain fatty-acyl-CoA metabolic process"/>
    <property type="evidence" value="ECO:0007669"/>
    <property type="project" value="TreeGrafter"/>
</dbReference>
<evidence type="ECO:0000259" key="5">
    <source>
        <dbReference type="Pfam" id="PF03015"/>
    </source>
</evidence>
<dbReference type="InterPro" id="IPR026055">
    <property type="entry name" value="FAR"/>
</dbReference>
<dbReference type="EMBL" id="GEBQ01016791">
    <property type="protein sequence ID" value="JAT23186.1"/>
    <property type="molecule type" value="Transcribed_RNA"/>
</dbReference>
<dbReference type="AlphaFoldDB" id="A0A1B6LHJ7"/>
<evidence type="ECO:0000256" key="1">
    <source>
        <dbReference type="ARBA" id="ARBA00005928"/>
    </source>
</evidence>
<dbReference type="EC" id="1.2.1.84" evidence="4"/>
<keyword evidence="3 4" id="KW-0443">Lipid metabolism</keyword>
<evidence type="ECO:0000313" key="7">
    <source>
        <dbReference type="EMBL" id="JAT23186.1"/>
    </source>
</evidence>
<feature type="domain" description="Fatty acyl-CoA reductase C-terminal" evidence="5">
    <location>
        <begin position="219"/>
        <end position="311"/>
    </location>
</feature>
<dbReference type="PANTHER" id="PTHR11011:SF60">
    <property type="entry name" value="FATTY ACYL-COA REDUCTASE-RELATED"/>
    <property type="match status" value="1"/>
</dbReference>
<dbReference type="GO" id="GO:0005777">
    <property type="term" value="C:peroxisome"/>
    <property type="evidence" value="ECO:0007669"/>
    <property type="project" value="TreeGrafter"/>
</dbReference>
<dbReference type="Pfam" id="PF03015">
    <property type="entry name" value="Sterile"/>
    <property type="match status" value="1"/>
</dbReference>
<dbReference type="CDD" id="cd09071">
    <property type="entry name" value="FAR_C"/>
    <property type="match status" value="1"/>
</dbReference>
<evidence type="ECO:0000256" key="3">
    <source>
        <dbReference type="ARBA" id="ARBA00023098"/>
    </source>
</evidence>
<dbReference type="InterPro" id="IPR036291">
    <property type="entry name" value="NAD(P)-bd_dom_sf"/>
</dbReference>
<dbReference type="Pfam" id="PF07993">
    <property type="entry name" value="NAD_binding_4"/>
    <property type="match status" value="1"/>
</dbReference>
<dbReference type="GO" id="GO:0102965">
    <property type="term" value="F:alcohol-forming long-chain fatty acyl-CoA reductase activity"/>
    <property type="evidence" value="ECO:0007669"/>
    <property type="project" value="UniProtKB-EC"/>
</dbReference>
<protein>
    <recommendedName>
        <fullName evidence="4">Fatty acyl-CoA reductase</fullName>
        <ecNumber evidence="4">1.2.1.84</ecNumber>
    </recommendedName>
</protein>
<dbReference type="InterPro" id="IPR013120">
    <property type="entry name" value="FAR_NAD-bd"/>
</dbReference>
<sequence length="368" mass="42680">MTHLKAFVHVSTAYSQCHLKHIEEKFYPPHYNPEKLIRLAECVDKPYLNHLSPMLVKDLPNTYIYTKSVAEELVKTYSKFLPISVFRPSIVVATREEPFPGWIDNMYGPTGVVVATTTGIMRTLHCDPDKVADIVPVDMVVNGLIAAAWKTHVRNNNIETSDEPAQIFNYVSSPEKPIKWSQFFTLGMKYRLPTVHSVWHPNLNLNRSQLVHRVQSFLYHFVPAFLVDSIALTIGKRTNLMKISNKVSRFAELISYFATHQWQFNNGNVQDLWKGMTVEDQKLFPFSFSEHDWEAYFKNYLRGTREYLLKDDLSTLSCAVARDRGFFWLHYTLKMALFYLMGKCVWKMAGSHCLRLFFALVTFSQSLQ</sequence>
<dbReference type="Gene3D" id="3.40.50.720">
    <property type="entry name" value="NAD(P)-binding Rossmann-like Domain"/>
    <property type="match status" value="1"/>
</dbReference>
<feature type="domain" description="Thioester reductase (TE)" evidence="6">
    <location>
        <begin position="2"/>
        <end position="142"/>
    </location>
</feature>
<comment type="catalytic activity">
    <reaction evidence="4">
        <text>a long-chain fatty acyl-CoA + 2 NADPH + 2 H(+) = a long-chain primary fatty alcohol + 2 NADP(+) + CoA</text>
        <dbReference type="Rhea" id="RHEA:52716"/>
        <dbReference type="ChEBI" id="CHEBI:15378"/>
        <dbReference type="ChEBI" id="CHEBI:57287"/>
        <dbReference type="ChEBI" id="CHEBI:57783"/>
        <dbReference type="ChEBI" id="CHEBI:58349"/>
        <dbReference type="ChEBI" id="CHEBI:77396"/>
        <dbReference type="ChEBI" id="CHEBI:83139"/>
        <dbReference type="EC" id="1.2.1.84"/>
    </reaction>
</comment>
<comment type="similarity">
    <text evidence="1 4">Belongs to the fatty acyl-CoA reductase family.</text>
</comment>
<name>A0A1B6LHJ7_9HEMI</name>
<dbReference type="InterPro" id="IPR033640">
    <property type="entry name" value="FAR_C"/>
</dbReference>
<evidence type="ECO:0000256" key="2">
    <source>
        <dbReference type="ARBA" id="ARBA00022516"/>
    </source>
</evidence>
<keyword evidence="4" id="KW-0560">Oxidoreductase</keyword>
<dbReference type="SUPFAM" id="SSF51735">
    <property type="entry name" value="NAD(P)-binding Rossmann-fold domains"/>
    <property type="match status" value="1"/>
</dbReference>
<keyword evidence="4" id="KW-0521">NADP</keyword>
<evidence type="ECO:0000256" key="4">
    <source>
        <dbReference type="RuleBase" id="RU363097"/>
    </source>
</evidence>
<organism evidence="7">
    <name type="scientific">Graphocephala atropunctata</name>
    <dbReference type="NCBI Taxonomy" id="36148"/>
    <lineage>
        <taxon>Eukaryota</taxon>
        <taxon>Metazoa</taxon>
        <taxon>Ecdysozoa</taxon>
        <taxon>Arthropoda</taxon>
        <taxon>Hexapoda</taxon>
        <taxon>Insecta</taxon>
        <taxon>Pterygota</taxon>
        <taxon>Neoptera</taxon>
        <taxon>Paraneoptera</taxon>
        <taxon>Hemiptera</taxon>
        <taxon>Auchenorrhyncha</taxon>
        <taxon>Membracoidea</taxon>
        <taxon>Cicadellidae</taxon>
        <taxon>Cicadellinae</taxon>
        <taxon>Cicadellini</taxon>
        <taxon>Graphocephala</taxon>
    </lineage>
</organism>
<reference evidence="7" key="1">
    <citation type="submission" date="2015-11" db="EMBL/GenBank/DDBJ databases">
        <title>De novo transcriptome assembly of four potential Pierce s Disease insect vectors from Arizona vineyards.</title>
        <authorList>
            <person name="Tassone E.E."/>
        </authorList>
    </citation>
    <scope>NUCLEOTIDE SEQUENCE</scope>
</reference>
<gene>
    <name evidence="7" type="ORF">g.18768</name>
</gene>
<dbReference type="PANTHER" id="PTHR11011">
    <property type="entry name" value="MALE STERILITY PROTEIN 2-RELATED"/>
    <property type="match status" value="1"/>
</dbReference>
<evidence type="ECO:0000259" key="6">
    <source>
        <dbReference type="Pfam" id="PF07993"/>
    </source>
</evidence>
<keyword evidence="2 4" id="KW-0444">Lipid biosynthesis</keyword>
<comment type="function">
    <text evidence="4">Catalyzes the reduction of fatty acyl-CoA to fatty alcohols.</text>
</comment>
<proteinExistence type="inferred from homology"/>
<accession>A0A1B6LHJ7</accession>
<dbReference type="GO" id="GO:0080019">
    <property type="term" value="F:alcohol-forming very long-chain fatty acyl-CoA reductase activity"/>
    <property type="evidence" value="ECO:0007669"/>
    <property type="project" value="InterPro"/>
</dbReference>